<evidence type="ECO:0008006" key="4">
    <source>
        <dbReference type="Google" id="ProtNLM"/>
    </source>
</evidence>
<keyword evidence="1" id="KW-0812">Transmembrane</keyword>
<gene>
    <name evidence="2" type="ORF">Dsi01nite_032670</name>
</gene>
<dbReference type="AlphaFoldDB" id="A0A919PI37"/>
<proteinExistence type="predicted"/>
<organism evidence="2 3">
    <name type="scientific">Dactylosporangium siamense</name>
    <dbReference type="NCBI Taxonomy" id="685454"/>
    <lineage>
        <taxon>Bacteria</taxon>
        <taxon>Bacillati</taxon>
        <taxon>Actinomycetota</taxon>
        <taxon>Actinomycetes</taxon>
        <taxon>Micromonosporales</taxon>
        <taxon>Micromonosporaceae</taxon>
        <taxon>Dactylosporangium</taxon>
    </lineage>
</organism>
<evidence type="ECO:0000256" key="1">
    <source>
        <dbReference type="SAM" id="Phobius"/>
    </source>
</evidence>
<dbReference type="Proteomes" id="UP000660611">
    <property type="component" value="Unassembled WGS sequence"/>
</dbReference>
<keyword evidence="1" id="KW-0472">Membrane</keyword>
<dbReference type="EMBL" id="BONQ01000050">
    <property type="protein sequence ID" value="GIG45226.1"/>
    <property type="molecule type" value="Genomic_DNA"/>
</dbReference>
<reference evidence="2" key="1">
    <citation type="submission" date="2021-01" db="EMBL/GenBank/DDBJ databases">
        <title>Whole genome shotgun sequence of Dactylosporangium siamense NBRC 106093.</title>
        <authorList>
            <person name="Komaki H."/>
            <person name="Tamura T."/>
        </authorList>
    </citation>
    <scope>NUCLEOTIDE SEQUENCE</scope>
    <source>
        <strain evidence="2">NBRC 106093</strain>
    </source>
</reference>
<dbReference type="RefSeq" id="WP_203847024.1">
    <property type="nucleotide sequence ID" value="NZ_BAAAVW010000009.1"/>
</dbReference>
<keyword evidence="1" id="KW-1133">Transmembrane helix</keyword>
<keyword evidence="3" id="KW-1185">Reference proteome</keyword>
<evidence type="ECO:0000313" key="3">
    <source>
        <dbReference type="Proteomes" id="UP000660611"/>
    </source>
</evidence>
<name>A0A919PI37_9ACTN</name>
<protein>
    <recommendedName>
        <fullName evidence="4">DUF4126 domain-containing protein</fullName>
    </recommendedName>
</protein>
<evidence type="ECO:0000313" key="2">
    <source>
        <dbReference type="EMBL" id="GIG45226.1"/>
    </source>
</evidence>
<sequence>MTTLLRAAALGAAAGARSVTPVAVLALRRPGWGRAVAGVAALGELVADKLPRTPSRLKPAPLAGRIVLGAVAGAGYARRQGVAPVVPALAAAAAALAASYAGARWRAYAARSSFSVPAAVAEDAAAVALAWVSARR</sequence>
<comment type="caution">
    <text evidence="2">The sequence shown here is derived from an EMBL/GenBank/DDBJ whole genome shotgun (WGS) entry which is preliminary data.</text>
</comment>
<feature type="transmembrane region" description="Helical" evidence="1">
    <location>
        <begin position="83"/>
        <end position="103"/>
    </location>
</feature>
<accession>A0A919PI37</accession>